<dbReference type="OMA" id="HMYSAEK"/>
<dbReference type="InterPro" id="IPR005512">
    <property type="entry name" value="PRONE_dom"/>
</dbReference>
<dbReference type="KEGG" id="bdi:100837707"/>
<dbReference type="EnsemblPlants" id="KQJ97725">
    <property type="protein sequence ID" value="KQJ97725"/>
    <property type="gene ID" value="BRADI_3g32850v3"/>
</dbReference>
<organism evidence="5">
    <name type="scientific">Brachypodium distachyon</name>
    <name type="common">Purple false brome</name>
    <name type="synonym">Trachynia distachya</name>
    <dbReference type="NCBI Taxonomy" id="15368"/>
    <lineage>
        <taxon>Eukaryota</taxon>
        <taxon>Viridiplantae</taxon>
        <taxon>Streptophyta</taxon>
        <taxon>Embryophyta</taxon>
        <taxon>Tracheophyta</taxon>
        <taxon>Spermatophyta</taxon>
        <taxon>Magnoliopsida</taxon>
        <taxon>Liliopsida</taxon>
        <taxon>Poales</taxon>
        <taxon>Poaceae</taxon>
        <taxon>BOP clade</taxon>
        <taxon>Pooideae</taxon>
        <taxon>Stipodae</taxon>
        <taxon>Brachypodieae</taxon>
        <taxon>Brachypodium</taxon>
    </lineage>
</organism>
<dbReference type="FunFam" id="1.20.58.2010:FF:000001">
    <property type="entry name" value="Rop guanine nucleotide exchange factor 14"/>
    <property type="match status" value="1"/>
</dbReference>
<dbReference type="EnsemblPlants" id="KQJ97727">
    <property type="protein sequence ID" value="KQJ97727"/>
    <property type="gene ID" value="BRADI_3g32850v3"/>
</dbReference>
<dbReference type="ExpressionAtlas" id="I1I5Z6">
    <property type="expression patterns" value="baseline"/>
</dbReference>
<dbReference type="RefSeq" id="XP_024316308.1">
    <property type="nucleotide sequence ID" value="XM_024460540.1"/>
</dbReference>
<dbReference type="Gramene" id="KQJ97726">
    <property type="protein sequence ID" value="KQJ97726"/>
    <property type="gene ID" value="BRADI_3g32850v3"/>
</dbReference>
<dbReference type="EMBL" id="CM000882">
    <property type="protein sequence ID" value="KQJ97725.1"/>
    <property type="molecule type" value="Genomic_DNA"/>
</dbReference>
<dbReference type="STRING" id="15368.I1I5Z6"/>
<dbReference type="Gramene" id="KQJ97727">
    <property type="protein sequence ID" value="KQJ97727"/>
    <property type="gene ID" value="BRADI_3g32850v3"/>
</dbReference>
<keyword evidence="1 2" id="KW-0344">Guanine-nucleotide releasing factor</keyword>
<dbReference type="Gramene" id="KQJ97725">
    <property type="protein sequence ID" value="KQJ97725"/>
    <property type="gene ID" value="BRADI_3g32850v3"/>
</dbReference>
<evidence type="ECO:0000256" key="3">
    <source>
        <dbReference type="SAM" id="MobiDB-lite"/>
    </source>
</evidence>
<dbReference type="EMBL" id="CM000882">
    <property type="protein sequence ID" value="KQJ97727.1"/>
    <property type="molecule type" value="Genomic_DNA"/>
</dbReference>
<accession>I1I5Z6</accession>
<proteinExistence type="predicted"/>
<dbReference type="AlphaFoldDB" id="I1I5Z6"/>
<dbReference type="EnsemblPlants" id="KQJ97726">
    <property type="protein sequence ID" value="KQJ97726"/>
    <property type="gene ID" value="BRADI_3g32850v3"/>
</dbReference>
<feature type="region of interest" description="Disordered" evidence="3">
    <location>
        <begin position="1"/>
        <end position="55"/>
    </location>
</feature>
<dbReference type="FunFam" id="1.20.58.1310:FF:000002">
    <property type="entry name" value="Rop guanine nucleotide exchange factor 2"/>
    <property type="match status" value="1"/>
</dbReference>
<dbReference type="PANTHER" id="PTHR33101">
    <property type="entry name" value="ROP GUANINE NUCLEOTIDE EXCHANGE FACTOR 1"/>
    <property type="match status" value="1"/>
</dbReference>
<dbReference type="GO" id="GO:0005085">
    <property type="term" value="F:guanyl-nucleotide exchange factor activity"/>
    <property type="evidence" value="ECO:0000318"/>
    <property type="project" value="GO_Central"/>
</dbReference>
<dbReference type="PANTHER" id="PTHR33101:SF47">
    <property type="entry name" value="ROP GUANINE NUCLEOTIDE EXCHANGE FACTOR 2-RELATED"/>
    <property type="match status" value="1"/>
</dbReference>
<feature type="domain" description="PRONE" evidence="4">
    <location>
        <begin position="96"/>
        <end position="495"/>
    </location>
</feature>
<dbReference type="PROSITE" id="PS51334">
    <property type="entry name" value="PRONE"/>
    <property type="match status" value="1"/>
</dbReference>
<reference evidence="5" key="2">
    <citation type="submission" date="2017-06" db="EMBL/GenBank/DDBJ databases">
        <title>WGS assembly of Brachypodium distachyon.</title>
        <authorList>
            <consortium name="The International Brachypodium Initiative"/>
            <person name="Lucas S."/>
            <person name="Harmon-Smith M."/>
            <person name="Lail K."/>
            <person name="Tice H."/>
            <person name="Grimwood J."/>
            <person name="Bruce D."/>
            <person name="Barry K."/>
            <person name="Shu S."/>
            <person name="Lindquist E."/>
            <person name="Wang M."/>
            <person name="Pitluck S."/>
            <person name="Vogel J.P."/>
            <person name="Garvin D.F."/>
            <person name="Mockler T.C."/>
            <person name="Schmutz J."/>
            <person name="Rokhsar D."/>
            <person name="Bevan M.W."/>
        </authorList>
    </citation>
    <scope>NUCLEOTIDE SEQUENCE</scope>
    <source>
        <strain evidence="5">Bd21</strain>
    </source>
</reference>
<dbReference type="Gene3D" id="1.20.58.2010">
    <property type="entry name" value="PRONE domain, subdomain 1"/>
    <property type="match status" value="2"/>
</dbReference>
<dbReference type="HOGENOM" id="CLU_019073_4_1_1"/>
<evidence type="ECO:0000256" key="2">
    <source>
        <dbReference type="PROSITE-ProRule" id="PRU00663"/>
    </source>
</evidence>
<feature type="region of interest" description="Disordered" evidence="3">
    <location>
        <begin position="244"/>
        <end position="265"/>
    </location>
</feature>
<dbReference type="Proteomes" id="UP000008810">
    <property type="component" value="Chromosome 3"/>
</dbReference>
<gene>
    <name evidence="6" type="primary">LOC100837707</name>
    <name evidence="5" type="ORF">BRADI_3g32850v3</name>
</gene>
<reference evidence="5 6" key="1">
    <citation type="journal article" date="2010" name="Nature">
        <title>Genome sequencing and analysis of the model grass Brachypodium distachyon.</title>
        <authorList>
            <consortium name="International Brachypodium Initiative"/>
        </authorList>
    </citation>
    <scope>NUCLEOTIDE SEQUENCE [LARGE SCALE GENOMIC DNA]</scope>
    <source>
        <strain evidence="5">Bd21</strain>
        <strain evidence="6">cv. Bd21</strain>
    </source>
</reference>
<dbReference type="EMBL" id="CM000882">
    <property type="protein sequence ID" value="KQJ97726.1"/>
    <property type="molecule type" value="Genomic_DNA"/>
</dbReference>
<evidence type="ECO:0000313" key="6">
    <source>
        <dbReference type="EnsemblPlants" id="KQJ97725"/>
    </source>
</evidence>
<dbReference type="RefSeq" id="XP_024316309.1">
    <property type="nucleotide sequence ID" value="XM_024460541.1"/>
</dbReference>
<keyword evidence="7" id="KW-1185">Reference proteome</keyword>
<dbReference type="GeneID" id="100837707"/>
<dbReference type="FunFam" id="1.20.58.2010:FF:000003">
    <property type="entry name" value="Rop guanine nucleotide exchange factor 14"/>
    <property type="match status" value="1"/>
</dbReference>
<dbReference type="Pfam" id="PF03759">
    <property type="entry name" value="PRONE"/>
    <property type="match status" value="1"/>
</dbReference>
<name>I1I5Z6_BRADI</name>
<evidence type="ECO:0000256" key="1">
    <source>
        <dbReference type="ARBA" id="ARBA00022658"/>
    </source>
</evidence>
<protein>
    <recommendedName>
        <fullName evidence="4">PRONE domain-containing protein</fullName>
    </recommendedName>
</protein>
<evidence type="ECO:0000259" key="4">
    <source>
        <dbReference type="PROSITE" id="PS51334"/>
    </source>
</evidence>
<reference evidence="6" key="3">
    <citation type="submission" date="2018-08" db="UniProtKB">
        <authorList>
            <consortium name="EnsemblPlants"/>
        </authorList>
    </citation>
    <scope>IDENTIFICATION</scope>
    <source>
        <strain evidence="6">cv. Bd21</strain>
    </source>
</reference>
<dbReference type="RefSeq" id="XP_003574301.1">
    <property type="nucleotide sequence ID" value="XM_003574253.4"/>
</dbReference>
<evidence type="ECO:0000313" key="5">
    <source>
        <dbReference type="EMBL" id="KQJ97726.1"/>
    </source>
</evidence>
<dbReference type="GO" id="GO:0005886">
    <property type="term" value="C:plasma membrane"/>
    <property type="evidence" value="ECO:0000318"/>
    <property type="project" value="GO_Central"/>
</dbReference>
<evidence type="ECO:0000313" key="7">
    <source>
        <dbReference type="Proteomes" id="UP000008810"/>
    </source>
</evidence>
<dbReference type="InterPro" id="IPR038937">
    <property type="entry name" value="RopGEF"/>
</dbReference>
<dbReference type="OrthoDB" id="1053009at2759"/>
<dbReference type="eggNOG" id="ENOG502QV6R">
    <property type="taxonomic scope" value="Eukaryota"/>
</dbReference>
<sequence length="495" mass="52884">MADSSISSPSLSASDESSELDAGCYSSSTTTAPPSLPDTADFSRSASDASSFSDHSGPFGAAAVSKLIAGRGSPAGAGASLRRLSMKPRADVLDRRSATAADVDELELVKERFSKLLLGEDMSGGGKGVCAAVAISNAITNLYATVFGSCCHRLEPLPEGKKAMWRREMDCLLSVCDHIVEFYPSSQALPDGTRVEVMATRPRSDIYINLPALEKLDAMLIEIMDGFEKAEFWYADDGGARSFGSTATTTTSSSASPSPASSFRRSSAALHRKNEDKWWVPVPCVPDGGLSAAARKELRRRRDCASQIHKAAVAINSDVLGDMEVPESFMALLPKSGKASVGDAVYRAMMGGGGGKFSPDHLLDCVDVSSEHEALALADRVEAAMYVWRRKASASLAHGGRWVQWSKVKELAADDGGDGGKNMTLASRAESLLLCIKHRFPGLSQTTLDTSKIQFNKDVGQAILESYSRVLESLAFSIVSWIDDVLFADKSVRKQ</sequence>